<comment type="caution">
    <text evidence="5">The sequence shown here is derived from an EMBL/GenBank/DDBJ whole genome shotgun (WGS) entry which is preliminary data.</text>
</comment>
<evidence type="ECO:0000259" key="4">
    <source>
        <dbReference type="SMART" id="SM00062"/>
    </source>
</evidence>
<name>A0A7X4GS58_9BURK</name>
<keyword evidence="3" id="KW-0732">Signal</keyword>
<dbReference type="SUPFAM" id="SSF53850">
    <property type="entry name" value="Periplasmic binding protein-like II"/>
    <property type="match status" value="1"/>
</dbReference>
<dbReference type="AlphaFoldDB" id="A0A7X4GS58"/>
<evidence type="ECO:0000256" key="3">
    <source>
        <dbReference type="ARBA" id="ARBA00022729"/>
    </source>
</evidence>
<dbReference type="PANTHER" id="PTHR30024">
    <property type="entry name" value="ALIPHATIC SULFONATES-BINDING PROTEIN-RELATED"/>
    <property type="match status" value="1"/>
</dbReference>
<dbReference type="Proteomes" id="UP000450012">
    <property type="component" value="Unassembled WGS sequence"/>
</dbReference>
<comment type="similarity">
    <text evidence="2">Belongs to the bacterial solute-binding protein SsuA/TauA family.</text>
</comment>
<dbReference type="PANTHER" id="PTHR30024:SF47">
    <property type="entry name" value="TAURINE-BINDING PERIPLASMIC PROTEIN"/>
    <property type="match status" value="1"/>
</dbReference>
<comment type="subcellular location">
    <subcellularLocation>
        <location evidence="1">Periplasm</location>
    </subcellularLocation>
</comment>
<proteinExistence type="inferred from homology"/>
<reference evidence="5 6" key="1">
    <citation type="submission" date="2019-12" db="EMBL/GenBank/DDBJ databases">
        <title>Novel species isolated from a subtropical stream in China.</title>
        <authorList>
            <person name="Lu H."/>
        </authorList>
    </citation>
    <scope>NUCLEOTIDE SEQUENCE [LARGE SCALE GENOMIC DNA]</scope>
    <source>
        <strain evidence="5 6">FT55W</strain>
    </source>
</reference>
<dbReference type="EMBL" id="WWCK01000005">
    <property type="protein sequence ID" value="MYM68653.1"/>
    <property type="molecule type" value="Genomic_DNA"/>
</dbReference>
<evidence type="ECO:0000256" key="2">
    <source>
        <dbReference type="ARBA" id="ARBA00010742"/>
    </source>
</evidence>
<protein>
    <submittedName>
        <fullName evidence="5">ABC transporter substrate-binding protein</fullName>
    </submittedName>
</protein>
<evidence type="ECO:0000313" key="6">
    <source>
        <dbReference type="Proteomes" id="UP000450012"/>
    </source>
</evidence>
<dbReference type="SMART" id="SM00062">
    <property type="entry name" value="PBPb"/>
    <property type="match status" value="1"/>
</dbReference>
<dbReference type="GO" id="GO:0042597">
    <property type="term" value="C:periplasmic space"/>
    <property type="evidence" value="ECO:0007669"/>
    <property type="project" value="UniProtKB-SubCell"/>
</dbReference>
<dbReference type="InterPro" id="IPR015168">
    <property type="entry name" value="SsuA/THI5"/>
</dbReference>
<dbReference type="InterPro" id="IPR001638">
    <property type="entry name" value="Solute-binding_3/MltF_N"/>
</dbReference>
<organism evidence="5 6">
    <name type="scientific">Duganella rivi</name>
    <dbReference type="NCBI Taxonomy" id="2666083"/>
    <lineage>
        <taxon>Bacteria</taxon>
        <taxon>Pseudomonadati</taxon>
        <taxon>Pseudomonadota</taxon>
        <taxon>Betaproteobacteria</taxon>
        <taxon>Burkholderiales</taxon>
        <taxon>Oxalobacteraceae</taxon>
        <taxon>Telluria group</taxon>
        <taxon>Duganella</taxon>
    </lineage>
</organism>
<keyword evidence="6" id="KW-1185">Reference proteome</keyword>
<accession>A0A7X4GS58</accession>
<evidence type="ECO:0000256" key="1">
    <source>
        <dbReference type="ARBA" id="ARBA00004418"/>
    </source>
</evidence>
<dbReference type="Gene3D" id="3.40.190.10">
    <property type="entry name" value="Periplasmic binding protein-like II"/>
    <property type="match status" value="2"/>
</dbReference>
<feature type="domain" description="Solute-binding protein family 3/N-terminal" evidence="4">
    <location>
        <begin position="37"/>
        <end position="254"/>
    </location>
</feature>
<dbReference type="Pfam" id="PF09084">
    <property type="entry name" value="NMT1"/>
    <property type="match status" value="1"/>
</dbReference>
<dbReference type="RefSeq" id="WP_161015196.1">
    <property type="nucleotide sequence ID" value="NZ_WWCK01000005.1"/>
</dbReference>
<evidence type="ECO:0000313" key="5">
    <source>
        <dbReference type="EMBL" id="MYM68653.1"/>
    </source>
</evidence>
<sequence>MRHWRWWVGGTVLVALLALLALALWRRPAAVSLAPAALTIATNTAYLGSCPVLAAQRQGYFTNQQLQVRVLPYSSGKAALAALLAQQADYATVAEIPVMFAALRGAPVQIFSTIYHTGQDHGVVARRDRGIRQASDLAGKRIGVSLSTSAHFALDLLLNRQRLDSDDVQLRNYPPEALLAALQSGEVDAVSGWDPFLGEIEDQLGPLALRFSGPDVYESQYHMVARRADLGLQPQLVQRLLQALWQGGRYCQQHPEQVLALLPRLSPSRRAAMLAEWPAHRFGIELEQSLLFTLEDQARWAVKSGLVSEAAPPNFLDYLYLDGMLAVRPSAVSVLH</sequence>
<dbReference type="CDD" id="cd01008">
    <property type="entry name" value="PBP2_NrtA_SsuA_CpmA_like"/>
    <property type="match status" value="1"/>
</dbReference>
<gene>
    <name evidence="5" type="ORF">GTP45_17690</name>
</gene>